<dbReference type="InterPro" id="IPR016130">
    <property type="entry name" value="Tyr_Pase_AS"/>
</dbReference>
<protein>
    <submittedName>
        <fullName evidence="1">Uncharacterized protein</fullName>
    </submittedName>
</protein>
<dbReference type="PANTHER" id="PTHR46274:SF6">
    <property type="entry name" value="TYR_PHOSPHATASE_2 DOMAIN-CONTAINING PROTEIN"/>
    <property type="match status" value="1"/>
</dbReference>
<comment type="caution">
    <text evidence="1">The sequence shown here is derived from an EMBL/GenBank/DDBJ whole genome shotgun (WGS) entry which is preliminary data.</text>
</comment>
<feature type="non-terminal residue" evidence="1">
    <location>
        <position position="60"/>
    </location>
</feature>
<evidence type="ECO:0000313" key="2">
    <source>
        <dbReference type="Proteomes" id="UP000663881"/>
    </source>
</evidence>
<sequence>YVSDQSLWAKHEIQHLRLPTVDFSNPQVENLFHGVEFLRTVRQANKTAYIHCKAGRQRSA</sequence>
<dbReference type="PANTHER" id="PTHR46274">
    <property type="entry name" value="PHOSPHATIDYLINOSITOL PHOSPHATASE"/>
    <property type="match status" value="1"/>
</dbReference>
<feature type="non-terminal residue" evidence="1">
    <location>
        <position position="1"/>
    </location>
</feature>
<reference evidence="1" key="1">
    <citation type="submission" date="2021-02" db="EMBL/GenBank/DDBJ databases">
        <authorList>
            <person name="Nowell W R."/>
        </authorList>
    </citation>
    <scope>NUCLEOTIDE SEQUENCE</scope>
</reference>
<dbReference type="PROSITE" id="PS00383">
    <property type="entry name" value="TYR_PHOSPHATASE_1"/>
    <property type="match status" value="1"/>
</dbReference>
<dbReference type="InterPro" id="IPR029021">
    <property type="entry name" value="Prot-tyrosine_phosphatase-like"/>
</dbReference>
<dbReference type="SUPFAM" id="SSF52799">
    <property type="entry name" value="(Phosphotyrosine protein) phosphatases II"/>
    <property type="match status" value="1"/>
</dbReference>
<dbReference type="Proteomes" id="UP000663881">
    <property type="component" value="Unassembled WGS sequence"/>
</dbReference>
<name>A0A820L9W4_9BILA</name>
<dbReference type="AlphaFoldDB" id="A0A820L9W4"/>
<gene>
    <name evidence="1" type="ORF">OKA104_LOCUS48758</name>
</gene>
<proteinExistence type="predicted"/>
<dbReference type="Gene3D" id="3.90.190.10">
    <property type="entry name" value="Protein tyrosine phosphatase superfamily"/>
    <property type="match status" value="1"/>
</dbReference>
<evidence type="ECO:0000313" key="1">
    <source>
        <dbReference type="EMBL" id="CAF4350132.1"/>
    </source>
</evidence>
<dbReference type="EMBL" id="CAJOAY010021640">
    <property type="protein sequence ID" value="CAF4350132.1"/>
    <property type="molecule type" value="Genomic_DNA"/>
</dbReference>
<accession>A0A820L9W4</accession>
<organism evidence="1 2">
    <name type="scientific">Adineta steineri</name>
    <dbReference type="NCBI Taxonomy" id="433720"/>
    <lineage>
        <taxon>Eukaryota</taxon>
        <taxon>Metazoa</taxon>
        <taxon>Spiralia</taxon>
        <taxon>Gnathifera</taxon>
        <taxon>Rotifera</taxon>
        <taxon>Eurotatoria</taxon>
        <taxon>Bdelloidea</taxon>
        <taxon>Adinetida</taxon>
        <taxon>Adinetidae</taxon>
        <taxon>Adineta</taxon>
    </lineage>
</organism>